<dbReference type="EMBL" id="SOYS01000006">
    <property type="protein sequence ID" value="NIY48699.1"/>
    <property type="molecule type" value="Genomic_DNA"/>
</dbReference>
<keyword evidence="3" id="KW-1005">Bacterial flagellum biogenesis</keyword>
<dbReference type="InterPro" id="IPR007809">
    <property type="entry name" value="FlgN-like"/>
</dbReference>
<dbReference type="Gene3D" id="1.20.58.300">
    <property type="entry name" value="FlgN-like"/>
    <property type="match status" value="1"/>
</dbReference>
<comment type="similarity">
    <text evidence="2">Belongs to the FlgN family.</text>
</comment>
<sequence length="147" mass="16789">MENLRVILLKMHDSMVELEAILTEEMNQLARPQINPVSLQIISDTKSRLLSTIGYYDEMRVQEEHSLNLAAPYEAHKAFAALWKNITQHARDANELNKKIATLLEMHMQKTNDLKKMVNQADNRISTYSADGSSRQTTSGKIYNISI</sequence>
<comment type="function">
    <text evidence="1">Required for the efficient initiation of filament assembly.</text>
</comment>
<evidence type="ECO:0000256" key="2">
    <source>
        <dbReference type="ARBA" id="ARBA00007703"/>
    </source>
</evidence>
<reference evidence="4 5" key="1">
    <citation type="journal article" date="2020" name="Microorganisms">
        <title>Polyphasic Characterisation of Cedecea colo sp. nov., a New Enteric Bacterium Isolated from the Koala Hindgut.</title>
        <authorList>
            <person name="Boath J.M."/>
            <person name="Dakhal S."/>
            <person name="Van T.T.H."/>
            <person name="Moore R.J."/>
            <person name="Dekiwadia C."/>
            <person name="Macreadie I.G."/>
        </authorList>
    </citation>
    <scope>NUCLEOTIDE SEQUENCE [LARGE SCALE GENOMIC DNA]</scope>
    <source>
        <strain evidence="4 5">ZA</strain>
    </source>
</reference>
<gene>
    <name evidence="4" type="ORF">E2L00_14580</name>
</gene>
<organism evidence="4 5">
    <name type="scientific">Cedecea colo</name>
    <dbReference type="NCBI Taxonomy" id="2552946"/>
    <lineage>
        <taxon>Bacteria</taxon>
        <taxon>Pseudomonadati</taxon>
        <taxon>Pseudomonadota</taxon>
        <taxon>Gammaproteobacteria</taxon>
        <taxon>Enterobacterales</taxon>
        <taxon>Enterobacteriaceae</taxon>
        <taxon>Cedecea</taxon>
    </lineage>
</organism>
<dbReference type="RefSeq" id="WP_167612774.1">
    <property type="nucleotide sequence ID" value="NZ_SOYS01000006.1"/>
</dbReference>
<name>A0ABX0VNV8_9ENTR</name>
<accession>A0ABX0VNV8</accession>
<protein>
    <recommendedName>
        <fullName evidence="6">Flagellar biosynthesis protein FlgN</fullName>
    </recommendedName>
</protein>
<evidence type="ECO:0000256" key="3">
    <source>
        <dbReference type="ARBA" id="ARBA00022795"/>
    </source>
</evidence>
<comment type="caution">
    <text evidence="4">The sequence shown here is derived from an EMBL/GenBank/DDBJ whole genome shotgun (WGS) entry which is preliminary data.</text>
</comment>
<dbReference type="Proteomes" id="UP000697927">
    <property type="component" value="Unassembled WGS sequence"/>
</dbReference>
<dbReference type="Pfam" id="PF05130">
    <property type="entry name" value="FlgN"/>
    <property type="match status" value="1"/>
</dbReference>
<evidence type="ECO:0000313" key="4">
    <source>
        <dbReference type="EMBL" id="NIY48699.1"/>
    </source>
</evidence>
<evidence type="ECO:0000256" key="1">
    <source>
        <dbReference type="ARBA" id="ARBA00002397"/>
    </source>
</evidence>
<evidence type="ECO:0008006" key="6">
    <source>
        <dbReference type="Google" id="ProtNLM"/>
    </source>
</evidence>
<proteinExistence type="inferred from homology"/>
<keyword evidence="5" id="KW-1185">Reference proteome</keyword>
<evidence type="ECO:0000313" key="5">
    <source>
        <dbReference type="Proteomes" id="UP000697927"/>
    </source>
</evidence>
<dbReference type="InterPro" id="IPR036679">
    <property type="entry name" value="FlgN-like_sf"/>
</dbReference>
<dbReference type="SUPFAM" id="SSF140566">
    <property type="entry name" value="FlgN-like"/>
    <property type="match status" value="1"/>
</dbReference>